<gene>
    <name evidence="5" type="ORF">AYP45_08310</name>
</gene>
<evidence type="ECO:0000313" key="6">
    <source>
        <dbReference type="Proteomes" id="UP000189681"/>
    </source>
</evidence>
<dbReference type="AlphaFoldDB" id="A0A1V4AU30"/>
<accession>A0A1V4AU30</accession>
<evidence type="ECO:0000256" key="3">
    <source>
        <dbReference type="ARBA" id="ARBA00022679"/>
    </source>
</evidence>
<dbReference type="PANTHER" id="PTHR43179">
    <property type="entry name" value="RHAMNOSYLTRANSFERASE WBBL"/>
    <property type="match status" value="1"/>
</dbReference>
<dbReference type="InterPro" id="IPR001173">
    <property type="entry name" value="Glyco_trans_2-like"/>
</dbReference>
<comment type="caution">
    <text evidence="5">The sequence shown here is derived from an EMBL/GenBank/DDBJ whole genome shotgun (WGS) entry which is preliminary data.</text>
</comment>
<keyword evidence="2" id="KW-0328">Glycosyltransferase</keyword>
<comment type="similarity">
    <text evidence="1">Belongs to the glycosyltransferase 2 family.</text>
</comment>
<dbReference type="SUPFAM" id="SSF53448">
    <property type="entry name" value="Nucleotide-diphospho-sugar transferases"/>
    <property type="match status" value="1"/>
</dbReference>
<sequence>MVKKSLTVELVIPSYNRLNILKNTLKQVRLLYPDLKICLGLQGERPDPDFQAQLENDPNLRTEILPTPSTTVTLNHCISSSKSDIIVCLDDDAIPCFGWLDAQKEAFEKEPGLAYTSGREVRSTKGRTAFSEWFRIMTEWVFGLFIGRDKKLHGRIIGWINWTGLILANFDQPGTCKINSPRECNMGIRRELFTKLGGFNQAFRGNAWGFGADFGLRMAREGKYGQYLGSAIVIHHEVSKGGSREKEKSQWFRDFVHNNKLLINTLGPQAWIGSIPRLIKKRFFS</sequence>
<protein>
    <recommendedName>
        <fullName evidence="4">Glycosyltransferase 2-like domain-containing protein</fullName>
    </recommendedName>
</protein>
<dbReference type="GO" id="GO:0016757">
    <property type="term" value="F:glycosyltransferase activity"/>
    <property type="evidence" value="ECO:0007669"/>
    <property type="project" value="UniProtKB-KW"/>
</dbReference>
<dbReference type="PANTHER" id="PTHR43179:SF12">
    <property type="entry name" value="GALACTOFURANOSYLTRANSFERASE GLFT2"/>
    <property type="match status" value="1"/>
</dbReference>
<dbReference type="Gene3D" id="3.90.550.10">
    <property type="entry name" value="Spore Coat Polysaccharide Biosynthesis Protein SpsA, Chain A"/>
    <property type="match status" value="1"/>
</dbReference>
<evidence type="ECO:0000256" key="2">
    <source>
        <dbReference type="ARBA" id="ARBA00022676"/>
    </source>
</evidence>
<feature type="domain" description="Glycosyltransferase 2-like" evidence="4">
    <location>
        <begin position="10"/>
        <end position="138"/>
    </location>
</feature>
<dbReference type="Pfam" id="PF00535">
    <property type="entry name" value="Glycos_transf_2"/>
    <property type="match status" value="1"/>
</dbReference>
<dbReference type="Proteomes" id="UP000189681">
    <property type="component" value="Unassembled WGS sequence"/>
</dbReference>
<evidence type="ECO:0000313" key="5">
    <source>
        <dbReference type="EMBL" id="OOP56607.1"/>
    </source>
</evidence>
<proteinExistence type="inferred from homology"/>
<keyword evidence="3" id="KW-0808">Transferase</keyword>
<name>A0A1V4AU30_9BACT</name>
<reference evidence="5 6" key="1">
    <citation type="journal article" date="2017" name="Water Res.">
        <title>Discovery and metagenomic analysis of an anammox bacterial enrichment related to Candidatus "Brocadia caroliniensis" in a full-scale glycerol-fed nitritation-denitritation separate centrate treatment process.</title>
        <authorList>
            <person name="Park H."/>
            <person name="Brotto A.C."/>
            <person name="van Loosdrecht M.C."/>
            <person name="Chandran K."/>
        </authorList>
    </citation>
    <scope>NUCLEOTIDE SEQUENCE [LARGE SCALE GENOMIC DNA]</scope>
    <source>
        <strain evidence="5">26THWARD</strain>
    </source>
</reference>
<dbReference type="InterPro" id="IPR029044">
    <property type="entry name" value="Nucleotide-diphossugar_trans"/>
</dbReference>
<dbReference type="CDD" id="cd00761">
    <property type="entry name" value="Glyco_tranf_GTA_type"/>
    <property type="match status" value="1"/>
</dbReference>
<organism evidence="5 6">
    <name type="scientific">Candidatus Brocadia carolinensis</name>
    <dbReference type="NCBI Taxonomy" id="1004156"/>
    <lineage>
        <taxon>Bacteria</taxon>
        <taxon>Pseudomonadati</taxon>
        <taxon>Planctomycetota</taxon>
        <taxon>Candidatus Brocadiia</taxon>
        <taxon>Candidatus Brocadiales</taxon>
        <taxon>Candidatus Brocadiaceae</taxon>
        <taxon>Candidatus Brocadia</taxon>
    </lineage>
</organism>
<evidence type="ECO:0000259" key="4">
    <source>
        <dbReference type="Pfam" id="PF00535"/>
    </source>
</evidence>
<dbReference type="STRING" id="1004156.AYP45_08310"/>
<evidence type="ECO:0000256" key="1">
    <source>
        <dbReference type="ARBA" id="ARBA00006739"/>
    </source>
</evidence>
<dbReference type="EMBL" id="AYTS01000074">
    <property type="protein sequence ID" value="OOP56607.1"/>
    <property type="molecule type" value="Genomic_DNA"/>
</dbReference>